<dbReference type="PANTHER" id="PTHR30055:SF151">
    <property type="entry name" value="TRANSCRIPTIONAL REGULATORY PROTEIN"/>
    <property type="match status" value="1"/>
</dbReference>
<evidence type="ECO:0000256" key="2">
    <source>
        <dbReference type="ARBA" id="ARBA00023125"/>
    </source>
</evidence>
<evidence type="ECO:0000256" key="1">
    <source>
        <dbReference type="ARBA" id="ARBA00023015"/>
    </source>
</evidence>
<dbReference type="InterPro" id="IPR041674">
    <property type="entry name" value="TetR_C_22"/>
</dbReference>
<dbReference type="PANTHER" id="PTHR30055">
    <property type="entry name" value="HTH-TYPE TRANSCRIPTIONAL REGULATOR RUTR"/>
    <property type="match status" value="1"/>
</dbReference>
<evidence type="ECO:0000313" key="7">
    <source>
        <dbReference type="Proteomes" id="UP000199207"/>
    </source>
</evidence>
<dbReference type="InterPro" id="IPR009057">
    <property type="entry name" value="Homeodomain-like_sf"/>
</dbReference>
<dbReference type="InterPro" id="IPR001647">
    <property type="entry name" value="HTH_TetR"/>
</dbReference>
<dbReference type="GO" id="GO:0003700">
    <property type="term" value="F:DNA-binding transcription factor activity"/>
    <property type="evidence" value="ECO:0007669"/>
    <property type="project" value="TreeGrafter"/>
</dbReference>
<dbReference type="Gene3D" id="1.10.357.10">
    <property type="entry name" value="Tetracycline Repressor, domain 2"/>
    <property type="match status" value="1"/>
</dbReference>
<keyword evidence="3" id="KW-0804">Transcription</keyword>
<name>A0A1I1UFA2_9ACTN</name>
<dbReference type="SUPFAM" id="SSF46689">
    <property type="entry name" value="Homeodomain-like"/>
    <property type="match status" value="1"/>
</dbReference>
<sequence>MHTFSLRKVPVQQRSAERLDRILDTCARLLDETGYEALSTRGVAAAAGVPIGSVYRFFADKRQMVEALAHRNLQAYTARVRERLAALPDHGWRPALDVCFDAYVEMKRTVPGFTLIDFGVPDSRDDNGPNQRVAEQLYTLLREHLGGDGPGGRLGLACLVCVQSADALLGLAFRAGPGGDAALIDETRTLLRSYLAQVLD</sequence>
<dbReference type="AlphaFoldDB" id="A0A1I1UFA2"/>
<keyword evidence="2 4" id="KW-0238">DNA-binding</keyword>
<feature type="DNA-binding region" description="H-T-H motif" evidence="4">
    <location>
        <begin position="39"/>
        <end position="58"/>
    </location>
</feature>
<dbReference type="Pfam" id="PF00440">
    <property type="entry name" value="TetR_N"/>
    <property type="match status" value="1"/>
</dbReference>
<evidence type="ECO:0000256" key="3">
    <source>
        <dbReference type="ARBA" id="ARBA00023163"/>
    </source>
</evidence>
<evidence type="ECO:0000259" key="5">
    <source>
        <dbReference type="PROSITE" id="PS50977"/>
    </source>
</evidence>
<dbReference type="PRINTS" id="PR00455">
    <property type="entry name" value="HTHTETR"/>
</dbReference>
<dbReference type="EMBL" id="FOLM01000023">
    <property type="protein sequence ID" value="SFD66640.1"/>
    <property type="molecule type" value="Genomic_DNA"/>
</dbReference>
<feature type="domain" description="HTH tetR-type" evidence="5">
    <location>
        <begin position="16"/>
        <end position="76"/>
    </location>
</feature>
<dbReference type="InterPro" id="IPR050109">
    <property type="entry name" value="HTH-type_TetR-like_transc_reg"/>
</dbReference>
<protein>
    <submittedName>
        <fullName evidence="6">DNA-binding transcriptional regulator, AcrR family</fullName>
    </submittedName>
</protein>
<reference evidence="6 7" key="1">
    <citation type="submission" date="2016-10" db="EMBL/GenBank/DDBJ databases">
        <authorList>
            <person name="de Groot N.N."/>
        </authorList>
    </citation>
    <scope>NUCLEOTIDE SEQUENCE [LARGE SCALE GENOMIC DNA]</scope>
    <source>
        <strain evidence="6 7">CGMCC 4.5739</strain>
    </source>
</reference>
<dbReference type="PROSITE" id="PS50977">
    <property type="entry name" value="HTH_TETR_2"/>
    <property type="match status" value="1"/>
</dbReference>
<dbReference type="GO" id="GO:0000976">
    <property type="term" value="F:transcription cis-regulatory region binding"/>
    <property type="evidence" value="ECO:0007669"/>
    <property type="project" value="TreeGrafter"/>
</dbReference>
<organism evidence="6 7">
    <name type="scientific">Streptomyces aidingensis</name>
    <dbReference type="NCBI Taxonomy" id="910347"/>
    <lineage>
        <taxon>Bacteria</taxon>
        <taxon>Bacillati</taxon>
        <taxon>Actinomycetota</taxon>
        <taxon>Actinomycetes</taxon>
        <taxon>Kitasatosporales</taxon>
        <taxon>Streptomycetaceae</taxon>
        <taxon>Streptomyces</taxon>
    </lineage>
</organism>
<gene>
    <name evidence="6" type="ORF">SAMN05421773_12322</name>
</gene>
<dbReference type="OrthoDB" id="9816320at2"/>
<evidence type="ECO:0000313" key="6">
    <source>
        <dbReference type="EMBL" id="SFD66640.1"/>
    </source>
</evidence>
<dbReference type="RefSeq" id="WP_093841408.1">
    <property type="nucleotide sequence ID" value="NZ_FOLM01000023.1"/>
</dbReference>
<proteinExistence type="predicted"/>
<evidence type="ECO:0000256" key="4">
    <source>
        <dbReference type="PROSITE-ProRule" id="PRU00335"/>
    </source>
</evidence>
<keyword evidence="1" id="KW-0805">Transcription regulation</keyword>
<dbReference type="Proteomes" id="UP000199207">
    <property type="component" value="Unassembled WGS sequence"/>
</dbReference>
<keyword evidence="7" id="KW-1185">Reference proteome</keyword>
<accession>A0A1I1UFA2</accession>
<dbReference type="STRING" id="910347.SAMN05421773_12322"/>
<dbReference type="Pfam" id="PF17928">
    <property type="entry name" value="TetR_C_22"/>
    <property type="match status" value="1"/>
</dbReference>